<dbReference type="Pfam" id="PF09861">
    <property type="entry name" value="Lar_N"/>
    <property type="match status" value="1"/>
</dbReference>
<dbReference type="InterPro" id="IPR018657">
    <property type="entry name" value="LarA-like_N"/>
</dbReference>
<feature type="non-terminal residue" evidence="2">
    <location>
        <position position="213"/>
    </location>
</feature>
<dbReference type="PANTHER" id="PTHR33171:SF17">
    <property type="entry name" value="LARA-LIKE N-TERMINAL DOMAIN-CONTAINING PROTEIN"/>
    <property type="match status" value="1"/>
</dbReference>
<proteinExistence type="predicted"/>
<dbReference type="PANTHER" id="PTHR33171">
    <property type="entry name" value="LAR_N DOMAIN-CONTAINING PROTEIN"/>
    <property type="match status" value="1"/>
</dbReference>
<dbReference type="AlphaFoldDB" id="X1UIR5"/>
<dbReference type="InterPro" id="IPR048068">
    <property type="entry name" value="LarA-like"/>
</dbReference>
<dbReference type="GO" id="GO:0050043">
    <property type="term" value="F:lactate racemase activity"/>
    <property type="evidence" value="ECO:0007669"/>
    <property type="project" value="InterPro"/>
</dbReference>
<protein>
    <recommendedName>
        <fullName evidence="1">LarA-like N-terminal domain-containing protein</fullName>
    </recommendedName>
</protein>
<comment type="caution">
    <text evidence="2">The sequence shown here is derived from an EMBL/GenBank/DDBJ whole genome shotgun (WGS) entry which is preliminary data.</text>
</comment>
<accession>X1UIR5</accession>
<sequence>RPTPTKKMLELIIKELNQFNISKDNITLLVATGNHRPPTSNELIEMVGKEFKSSIPIVIHDASNKKNLIYLGETSRKVPIWVNKEIMKADLKILTGTISPHHAAGFTGGRKSILPGISGLKSLNIHHSLPIRPFYPALGWYHGNPFHEESLEAARITGIDFIVNSIHNREGDVIKVVAGDLDKAHYEGVKICRDIWAVRVPEMSDITIVSPGG</sequence>
<dbReference type="Gene3D" id="3.40.50.11440">
    <property type="match status" value="1"/>
</dbReference>
<name>X1UIR5_9ZZZZ</name>
<feature type="non-terminal residue" evidence="2">
    <location>
        <position position="1"/>
    </location>
</feature>
<dbReference type="EMBL" id="BARW01036360">
    <property type="protein sequence ID" value="GAJ17353.1"/>
    <property type="molecule type" value="Genomic_DNA"/>
</dbReference>
<reference evidence="2" key="1">
    <citation type="journal article" date="2014" name="Front. Microbiol.">
        <title>High frequency of phylogenetically diverse reductive dehalogenase-homologous genes in deep subseafloor sedimentary metagenomes.</title>
        <authorList>
            <person name="Kawai M."/>
            <person name="Futagami T."/>
            <person name="Toyoda A."/>
            <person name="Takaki Y."/>
            <person name="Nishi S."/>
            <person name="Hori S."/>
            <person name="Arai W."/>
            <person name="Tsubouchi T."/>
            <person name="Morono Y."/>
            <person name="Uchiyama I."/>
            <person name="Ito T."/>
            <person name="Fujiyama A."/>
            <person name="Inagaki F."/>
            <person name="Takami H."/>
        </authorList>
    </citation>
    <scope>NUCLEOTIDE SEQUENCE</scope>
    <source>
        <strain evidence="2">Expedition CK06-06</strain>
    </source>
</reference>
<evidence type="ECO:0000259" key="1">
    <source>
        <dbReference type="Pfam" id="PF09861"/>
    </source>
</evidence>
<evidence type="ECO:0000313" key="2">
    <source>
        <dbReference type="EMBL" id="GAJ17353.1"/>
    </source>
</evidence>
<gene>
    <name evidence="2" type="ORF">S12H4_56456</name>
</gene>
<feature type="domain" description="LarA-like N-terminal" evidence="1">
    <location>
        <begin position="1"/>
        <end position="129"/>
    </location>
</feature>
<organism evidence="2">
    <name type="scientific">marine sediment metagenome</name>
    <dbReference type="NCBI Taxonomy" id="412755"/>
    <lineage>
        <taxon>unclassified sequences</taxon>
        <taxon>metagenomes</taxon>
        <taxon>ecological metagenomes</taxon>
    </lineage>
</organism>